<evidence type="ECO:0000256" key="1">
    <source>
        <dbReference type="SAM" id="MobiDB-lite"/>
    </source>
</evidence>
<name>A0A2N5TZS7_9BASI</name>
<comment type="caution">
    <text evidence="2">The sequence shown here is derived from an EMBL/GenBank/DDBJ whole genome shotgun (WGS) entry which is preliminary data.</text>
</comment>
<gene>
    <name evidence="2" type="ORF">PCANC_20692</name>
</gene>
<protein>
    <submittedName>
        <fullName evidence="2">Uncharacterized protein</fullName>
    </submittedName>
</protein>
<evidence type="ECO:0000313" key="2">
    <source>
        <dbReference type="EMBL" id="PLW30982.1"/>
    </source>
</evidence>
<dbReference type="EMBL" id="PGCJ01000360">
    <property type="protein sequence ID" value="PLW30982.1"/>
    <property type="molecule type" value="Genomic_DNA"/>
</dbReference>
<sequence length="154" mass="17439">MSCDGHSGFNRHRAAEAWATEEVTESITFSSWRLQLKDSEPPTGSGHRLESPDLNAPFLSNTIEKRNHIHQHQLADENLADDESKEILCGHPPDWNQTTTPLESSMDDNTSRPALENNRRNRELETETLQVAGPPYESLCCQMVRLVPSNLLQY</sequence>
<keyword evidence="3" id="KW-1185">Reference proteome</keyword>
<reference evidence="2 3" key="1">
    <citation type="submission" date="2017-11" db="EMBL/GenBank/DDBJ databases">
        <title>De novo assembly and phasing of dikaryotic genomes from two isolates of Puccinia coronata f. sp. avenae, the causal agent of oat crown rust.</title>
        <authorList>
            <person name="Miller M.E."/>
            <person name="Zhang Y."/>
            <person name="Omidvar V."/>
            <person name="Sperschneider J."/>
            <person name="Schwessinger B."/>
            <person name="Raley C."/>
            <person name="Palmer J.M."/>
            <person name="Garnica D."/>
            <person name="Upadhyaya N."/>
            <person name="Rathjen J."/>
            <person name="Taylor J.M."/>
            <person name="Park R.F."/>
            <person name="Dodds P.N."/>
            <person name="Hirsch C.D."/>
            <person name="Kianian S.F."/>
            <person name="Figueroa M."/>
        </authorList>
    </citation>
    <scope>NUCLEOTIDE SEQUENCE [LARGE SCALE GENOMIC DNA]</scope>
    <source>
        <strain evidence="2">12NC29</strain>
    </source>
</reference>
<feature type="region of interest" description="Disordered" evidence="1">
    <location>
        <begin position="34"/>
        <end position="55"/>
    </location>
</feature>
<dbReference type="AlphaFoldDB" id="A0A2N5TZS7"/>
<evidence type="ECO:0000313" key="3">
    <source>
        <dbReference type="Proteomes" id="UP000235388"/>
    </source>
</evidence>
<accession>A0A2N5TZS7</accession>
<proteinExistence type="predicted"/>
<feature type="region of interest" description="Disordered" evidence="1">
    <location>
        <begin position="81"/>
        <end position="122"/>
    </location>
</feature>
<organism evidence="2 3">
    <name type="scientific">Puccinia coronata f. sp. avenae</name>
    <dbReference type="NCBI Taxonomy" id="200324"/>
    <lineage>
        <taxon>Eukaryota</taxon>
        <taxon>Fungi</taxon>
        <taxon>Dikarya</taxon>
        <taxon>Basidiomycota</taxon>
        <taxon>Pucciniomycotina</taxon>
        <taxon>Pucciniomycetes</taxon>
        <taxon>Pucciniales</taxon>
        <taxon>Pucciniaceae</taxon>
        <taxon>Puccinia</taxon>
    </lineage>
</organism>
<dbReference type="Proteomes" id="UP000235388">
    <property type="component" value="Unassembled WGS sequence"/>
</dbReference>
<feature type="compositionally biased region" description="Polar residues" evidence="1">
    <location>
        <begin position="95"/>
        <end position="112"/>
    </location>
</feature>